<protein>
    <recommendedName>
        <fullName evidence="4">TIGR00299 family protein</fullName>
    </recommendedName>
</protein>
<sequence>MDTLALVVDGYRGASAAALCACLCADDDSVHLMSDVASTALGTELVLGSSANEQAVSTRSVRWDGALPETVCVGDLLYKLSSVSDVHGRTAELVRQAFAAVGLSEDHRIPGTDAVWLVACAAWFAVHFGVTVYCGRLVGRPAPRRMTDPARDLLFHPHDMSVFKGVPVLLRSDALIHSDIVALLKSFTSFDLPPALEFSNVTLGSDDGGTEMAVYFARRVPTAALPDQWKVFQSDVDHPPTHWMVEANIDDMNPEWATHLIPRLLAVGADEAYLTPVHMKKGRIGLLLSVLCPKERLTAVESVIFKETTSIGLRYYEVRKRALHREFVTVATPFGPIRVKIAYYGDRVVNRAPEYEDARRAAEAAGVPVKAVYEAVYREVDGYSG</sequence>
<dbReference type="EMBL" id="FTOO01000007">
    <property type="protein sequence ID" value="SIS94344.1"/>
    <property type="molecule type" value="Genomic_DNA"/>
</dbReference>
<evidence type="ECO:0008006" key="4">
    <source>
        <dbReference type="Google" id="ProtNLM"/>
    </source>
</evidence>
<evidence type="ECO:0000256" key="1">
    <source>
        <dbReference type="ARBA" id="ARBA00022596"/>
    </source>
</evidence>
<dbReference type="Pfam" id="PF01969">
    <property type="entry name" value="Ni_insertion"/>
    <property type="match status" value="1"/>
</dbReference>
<gene>
    <name evidence="2" type="ORF">SAMN05421799_107127</name>
</gene>
<reference evidence="3" key="1">
    <citation type="submission" date="2017-01" db="EMBL/GenBank/DDBJ databases">
        <authorList>
            <person name="Varghese N."/>
            <person name="Submissions S."/>
        </authorList>
    </citation>
    <scope>NUCLEOTIDE SEQUENCE [LARGE SCALE GENOMIC DNA]</scope>
    <source>
        <strain evidence="3">DSM 16176</strain>
    </source>
</reference>
<proteinExistence type="predicted"/>
<dbReference type="PANTHER" id="PTHR36566">
    <property type="entry name" value="NICKEL INSERTION PROTEIN-RELATED"/>
    <property type="match status" value="1"/>
</dbReference>
<dbReference type="Gene3D" id="3.30.70.1380">
    <property type="entry name" value="Transcriptional regulatory protein pf0864 domain like"/>
    <property type="match status" value="1"/>
</dbReference>
<dbReference type="PANTHER" id="PTHR36566:SF1">
    <property type="entry name" value="PYRIDINIUM-3,5-BISTHIOCARBOXYLIC ACID MONONUCLEOTIDE NICKEL INSERTION PROTEIN"/>
    <property type="match status" value="1"/>
</dbReference>
<dbReference type="Proteomes" id="UP000186156">
    <property type="component" value="Unassembled WGS sequence"/>
</dbReference>
<keyword evidence="3" id="KW-1185">Reference proteome</keyword>
<evidence type="ECO:0000313" key="3">
    <source>
        <dbReference type="Proteomes" id="UP000186156"/>
    </source>
</evidence>
<dbReference type="Gene3D" id="3.10.20.300">
    <property type="entry name" value="mk0293 like domain"/>
    <property type="match status" value="1"/>
</dbReference>
<dbReference type="InterPro" id="IPR002822">
    <property type="entry name" value="Ni_insertion"/>
</dbReference>
<accession>A0A1N7N7L0</accession>
<name>A0A1N7N7L0_9BACL</name>
<dbReference type="AlphaFoldDB" id="A0A1N7N7L0"/>
<evidence type="ECO:0000313" key="2">
    <source>
        <dbReference type="EMBL" id="SIS94344.1"/>
    </source>
</evidence>
<dbReference type="STRING" id="252246.SAMN05421799_107127"/>
<dbReference type="RefSeq" id="WP_084182561.1">
    <property type="nucleotide sequence ID" value="NZ_FTOO01000007.1"/>
</dbReference>
<keyword evidence="1" id="KW-0533">Nickel</keyword>
<organism evidence="2 3">
    <name type="scientific">Alicyclobacillus vulcanalis</name>
    <dbReference type="NCBI Taxonomy" id="252246"/>
    <lineage>
        <taxon>Bacteria</taxon>
        <taxon>Bacillati</taxon>
        <taxon>Bacillota</taxon>
        <taxon>Bacilli</taxon>
        <taxon>Bacillales</taxon>
        <taxon>Alicyclobacillaceae</taxon>
        <taxon>Alicyclobacillus</taxon>
    </lineage>
</organism>
<dbReference type="OrthoDB" id="9765625at2"/>